<sequence length="49" mass="5962">MKKNWIAQYKEILHKTAQLHRIPQRNVENASAFYELLMLFISPERNSFR</sequence>
<proteinExistence type="predicted"/>
<dbReference type="Proteomes" id="UP000055024">
    <property type="component" value="Unassembled WGS sequence"/>
</dbReference>
<protein>
    <submittedName>
        <fullName evidence="1">Uncharacterized protein</fullName>
    </submittedName>
</protein>
<gene>
    <name evidence="1" type="ORF">T11_9645</name>
</gene>
<evidence type="ECO:0000313" key="2">
    <source>
        <dbReference type="Proteomes" id="UP000055024"/>
    </source>
</evidence>
<evidence type="ECO:0000313" key="1">
    <source>
        <dbReference type="EMBL" id="KRY95083.1"/>
    </source>
</evidence>
<reference evidence="1 2" key="1">
    <citation type="submission" date="2015-01" db="EMBL/GenBank/DDBJ databases">
        <title>Evolution of Trichinella species and genotypes.</title>
        <authorList>
            <person name="Korhonen P.K."/>
            <person name="Edoardo P."/>
            <person name="Giuseppe L.R."/>
            <person name="Gasser R.B."/>
        </authorList>
    </citation>
    <scope>NUCLEOTIDE SEQUENCE [LARGE SCALE GENOMIC DNA]</scope>
    <source>
        <strain evidence="1">ISS1029</strain>
    </source>
</reference>
<keyword evidence="2" id="KW-1185">Reference proteome</keyword>
<organism evidence="1 2">
    <name type="scientific">Trichinella zimbabwensis</name>
    <dbReference type="NCBI Taxonomy" id="268475"/>
    <lineage>
        <taxon>Eukaryota</taxon>
        <taxon>Metazoa</taxon>
        <taxon>Ecdysozoa</taxon>
        <taxon>Nematoda</taxon>
        <taxon>Enoplea</taxon>
        <taxon>Dorylaimia</taxon>
        <taxon>Trichinellida</taxon>
        <taxon>Trichinellidae</taxon>
        <taxon>Trichinella</taxon>
    </lineage>
</organism>
<dbReference type="AlphaFoldDB" id="A0A0V1GA50"/>
<name>A0A0V1GA50_9BILA</name>
<dbReference type="EMBL" id="JYDP01004184">
    <property type="protein sequence ID" value="KRY95083.1"/>
    <property type="molecule type" value="Genomic_DNA"/>
</dbReference>
<accession>A0A0V1GA50</accession>
<comment type="caution">
    <text evidence="1">The sequence shown here is derived from an EMBL/GenBank/DDBJ whole genome shotgun (WGS) entry which is preliminary data.</text>
</comment>